<dbReference type="PROSITE" id="PS50920">
    <property type="entry name" value="SOLCAR"/>
    <property type="match status" value="3"/>
</dbReference>
<feature type="repeat" description="Solcar" evidence="14">
    <location>
        <begin position="707"/>
        <end position="799"/>
    </location>
</feature>
<gene>
    <name evidence="18" type="ORF">KY290_032834</name>
</gene>
<evidence type="ECO:0000256" key="12">
    <source>
        <dbReference type="ARBA" id="ARBA00024143"/>
    </source>
</evidence>
<comment type="similarity">
    <text evidence="2">Belongs to the mitochondrial carrier (TC 2.A.29) family.</text>
</comment>
<keyword evidence="11 14" id="KW-0472">Membrane</keyword>
<comment type="subcellular location">
    <subcellularLocation>
        <location evidence="1">Mitochondrion inner membrane</location>
        <topology evidence="1">Multi-pass membrane protein</topology>
    </subcellularLocation>
</comment>
<evidence type="ECO:0000256" key="4">
    <source>
        <dbReference type="ARBA" id="ARBA00022448"/>
    </source>
</evidence>
<feature type="domain" description="Protein kinase" evidence="16">
    <location>
        <begin position="224"/>
        <end position="531"/>
    </location>
</feature>
<proteinExistence type="inferred from homology"/>
<evidence type="ECO:0000256" key="10">
    <source>
        <dbReference type="ARBA" id="ARBA00023128"/>
    </source>
</evidence>
<evidence type="ECO:0000259" key="17">
    <source>
        <dbReference type="PROSITE" id="PS51489"/>
    </source>
</evidence>
<dbReference type="PRINTS" id="PR00926">
    <property type="entry name" value="MITOCARRIER"/>
</dbReference>
<evidence type="ECO:0000313" key="19">
    <source>
        <dbReference type="Proteomes" id="UP000826656"/>
    </source>
</evidence>
<evidence type="ECO:0000313" key="18">
    <source>
        <dbReference type="EMBL" id="KAH0744841.1"/>
    </source>
</evidence>
<keyword evidence="5" id="KW-0050">Antiport</keyword>
<feature type="transmembrane region" description="Helical" evidence="15">
    <location>
        <begin position="809"/>
        <end position="830"/>
    </location>
</feature>
<organism evidence="18 19">
    <name type="scientific">Solanum tuberosum</name>
    <name type="common">Potato</name>
    <dbReference type="NCBI Taxonomy" id="4113"/>
    <lineage>
        <taxon>Eukaryota</taxon>
        <taxon>Viridiplantae</taxon>
        <taxon>Streptophyta</taxon>
        <taxon>Embryophyta</taxon>
        <taxon>Tracheophyta</taxon>
        <taxon>Spermatophyta</taxon>
        <taxon>Magnoliopsida</taxon>
        <taxon>eudicotyledons</taxon>
        <taxon>Gunneridae</taxon>
        <taxon>Pentapetalae</taxon>
        <taxon>asterids</taxon>
        <taxon>lamiids</taxon>
        <taxon>Solanales</taxon>
        <taxon>Solanaceae</taxon>
        <taxon>Solanoideae</taxon>
        <taxon>Solaneae</taxon>
        <taxon>Solanum</taxon>
    </lineage>
</organism>
<dbReference type="InterPro" id="IPR008271">
    <property type="entry name" value="Ser/Thr_kinase_AS"/>
</dbReference>
<keyword evidence="6 14" id="KW-0812">Transmembrane</keyword>
<evidence type="ECO:0000256" key="14">
    <source>
        <dbReference type="PROSITE-ProRule" id="PRU00282"/>
    </source>
</evidence>
<dbReference type="PROSITE" id="PS51489">
    <property type="entry name" value="BUB1_N"/>
    <property type="match status" value="1"/>
</dbReference>
<dbReference type="SMART" id="SM00777">
    <property type="entry name" value="Mad3_BUB1_I"/>
    <property type="match status" value="1"/>
</dbReference>
<evidence type="ECO:0000256" key="8">
    <source>
        <dbReference type="ARBA" id="ARBA00022792"/>
    </source>
</evidence>
<dbReference type="Pfam" id="PF00153">
    <property type="entry name" value="Mito_carr"/>
    <property type="match status" value="3"/>
</dbReference>
<dbReference type="InterPro" id="IPR000719">
    <property type="entry name" value="Prot_kinase_dom"/>
</dbReference>
<name>A0ABQ7UEV2_SOLTU</name>
<keyword evidence="19" id="KW-1185">Reference proteome</keyword>
<dbReference type="PRINTS" id="PR00927">
    <property type="entry name" value="ADPTRNSLCASE"/>
</dbReference>
<evidence type="ECO:0000256" key="5">
    <source>
        <dbReference type="ARBA" id="ARBA00022449"/>
    </source>
</evidence>
<dbReference type="PANTHER" id="PTHR45635">
    <property type="entry name" value="ADP,ATP CARRIER PROTEIN 1-RELATED-RELATED"/>
    <property type="match status" value="1"/>
</dbReference>
<dbReference type="InterPro" id="IPR013212">
    <property type="entry name" value="Mad3/Bub1_I"/>
</dbReference>
<dbReference type="PANTHER" id="PTHR45635:SF14">
    <property type="entry name" value="ADP_ATP TRANSLOCASE"/>
    <property type="match status" value="1"/>
</dbReference>
<evidence type="ECO:0000256" key="2">
    <source>
        <dbReference type="ARBA" id="ARBA00006375"/>
    </source>
</evidence>
<keyword evidence="4" id="KW-0813">Transport</keyword>
<dbReference type="Proteomes" id="UP000826656">
    <property type="component" value="Unassembled WGS sequence"/>
</dbReference>
<feature type="domain" description="BUB1 N-terminal" evidence="17">
    <location>
        <begin position="5"/>
        <end position="173"/>
    </location>
</feature>
<keyword evidence="9 15" id="KW-1133">Transmembrane helix</keyword>
<dbReference type="EMBL" id="JAIVGD010000023">
    <property type="protein sequence ID" value="KAH0744841.1"/>
    <property type="molecule type" value="Genomic_DNA"/>
</dbReference>
<evidence type="ECO:0000256" key="3">
    <source>
        <dbReference type="ARBA" id="ARBA00011245"/>
    </source>
</evidence>
<dbReference type="InterPro" id="IPR018108">
    <property type="entry name" value="MCP_transmembrane"/>
</dbReference>
<keyword evidence="10" id="KW-0496">Mitochondrion</keyword>
<feature type="repeat" description="Solcar" evidence="14">
    <location>
        <begin position="807"/>
        <end position="893"/>
    </location>
</feature>
<comment type="catalytic activity">
    <reaction evidence="12">
        <text>ADP(in) + ATP(out) = ADP(out) + ATP(in)</text>
        <dbReference type="Rhea" id="RHEA:34999"/>
        <dbReference type="ChEBI" id="CHEBI:30616"/>
        <dbReference type="ChEBI" id="CHEBI:456216"/>
    </reaction>
    <physiologicalReaction direction="left-to-right" evidence="12">
        <dbReference type="Rhea" id="RHEA:35000"/>
    </physiologicalReaction>
</comment>
<dbReference type="PROSITE" id="PS50011">
    <property type="entry name" value="PROTEIN_KINASE_DOM"/>
    <property type="match status" value="1"/>
</dbReference>
<dbReference type="InterPro" id="IPR011009">
    <property type="entry name" value="Kinase-like_dom_sf"/>
</dbReference>
<dbReference type="Pfam" id="PF08311">
    <property type="entry name" value="Mad3_BUB1_I"/>
    <property type="match status" value="1"/>
</dbReference>
<evidence type="ECO:0000256" key="6">
    <source>
        <dbReference type="ARBA" id="ARBA00022692"/>
    </source>
</evidence>
<evidence type="ECO:0000259" key="16">
    <source>
        <dbReference type="PROSITE" id="PS50011"/>
    </source>
</evidence>
<evidence type="ECO:0000256" key="7">
    <source>
        <dbReference type="ARBA" id="ARBA00022737"/>
    </source>
</evidence>
<evidence type="ECO:0000256" key="1">
    <source>
        <dbReference type="ARBA" id="ARBA00004448"/>
    </source>
</evidence>
<protein>
    <recommendedName>
        <fullName evidence="20">ADP,ATP carrier protein</fullName>
    </recommendedName>
</protein>
<dbReference type="PROSITE" id="PS00108">
    <property type="entry name" value="PROTEIN_KINASE_ST"/>
    <property type="match status" value="1"/>
</dbReference>
<feature type="transmembrane region" description="Helical" evidence="15">
    <location>
        <begin position="705"/>
        <end position="728"/>
    </location>
</feature>
<dbReference type="SUPFAM" id="SSF103506">
    <property type="entry name" value="Mitochondrial carrier"/>
    <property type="match status" value="1"/>
</dbReference>
<evidence type="ECO:0008006" key="20">
    <source>
        <dbReference type="Google" id="ProtNLM"/>
    </source>
</evidence>
<accession>A0ABQ7UEV2</accession>
<dbReference type="Pfam" id="PF00069">
    <property type="entry name" value="Pkinase"/>
    <property type="match status" value="1"/>
</dbReference>
<dbReference type="Gene3D" id="1.25.40.430">
    <property type="match status" value="1"/>
</dbReference>
<reference evidence="18 19" key="1">
    <citation type="journal article" date="2021" name="bioRxiv">
        <title>Chromosome-scale and haplotype-resolved genome assembly of a tetraploid potato cultivar.</title>
        <authorList>
            <person name="Sun H."/>
            <person name="Jiao W.-B."/>
            <person name="Krause K."/>
            <person name="Campoy J.A."/>
            <person name="Goel M."/>
            <person name="Folz-Donahue K."/>
            <person name="Kukat C."/>
            <person name="Huettel B."/>
            <person name="Schneeberger K."/>
        </authorList>
    </citation>
    <scope>NUCLEOTIDE SEQUENCE [LARGE SCALE GENOMIC DNA]</scope>
    <source>
        <strain evidence="18">SolTubOtavaFocal</strain>
        <tissue evidence="18">Leaves</tissue>
    </source>
</reference>
<dbReference type="InterPro" id="IPR002113">
    <property type="entry name" value="ADT_euk_type"/>
</dbReference>
<dbReference type="Gene3D" id="1.10.510.10">
    <property type="entry name" value="Transferase(Phosphotransferase) domain 1"/>
    <property type="match status" value="1"/>
</dbReference>
<dbReference type="Gene3D" id="1.50.40.10">
    <property type="entry name" value="Mitochondrial carrier domain"/>
    <property type="match status" value="1"/>
</dbReference>
<keyword evidence="7" id="KW-0677">Repeat</keyword>
<evidence type="ECO:0000256" key="15">
    <source>
        <dbReference type="SAM" id="Phobius"/>
    </source>
</evidence>
<comment type="caution">
    <text evidence="18">The sequence shown here is derived from an EMBL/GenBank/DDBJ whole genome shotgun (WGS) entry which is preliminary data.</text>
</comment>
<sequence>MAMAVISKNQSNTTSSDDPLLPWLWSIEKSLKQRTSIDGRDLHELCSNCISTFKNNPRYQNDVRFLKIWFLYMDSSSNHESIYREIEQNKICLFNSLLYETYALFLEAKGRLIDAFLIYHLGISRNAEPLGRLKKAQVLFLERMSEKVTAGSLQKMDIVSENGGACVNPWLISTIKNLLQKKNPEILKYEGYHPNKKAYSGKVALSTLQKSARNKTIDIGGYSYQIKGCAGQGGFAQVFKACCDGNPDEVVALKIQKPAFPWEFYIYRQLDMKIPAKERLSFGYAHRLHLYSDYSILVSDFLANGTLQDAINSNVVLGGAMEEVLCIYYTIEMLCILEILHDARIIHGDFKPDNLLIRYARDDLAEDLENFRQRTGPWSEQGLSLVDWGRGIDLSLFPDQTEFIGDSRTSGFRSIQMQEKKPWKYQVDAYGLCVIVHMMLHNSYMEIERRPSPHGGHSYQPKLPFKRYWRVELWKNLFTKLLNIDHTEDHKNMLKSLRESFQDYMCSNPQLIKKLRQTVVAAVSVFPKLFFRKDRLGLGWNETSRSLSDHRVDLQTWGMVQLLLLHFKKNMGIHTCSLEYLPTRILSIPILIQAPSEEKKANSFVVDFLMGGVSAAVSKTAAAPIERVKLLIQNQDEMIKAGRLSEPYKGISDCFGRTIKDEGVLALWRGNTANVIRYFPTQALNFAFKDYFKRLFNFKKDRDGYWKWFAGNLASGGAAGASSLLFVYSLDYARTRLANDNKASKKGGERQFNGLVDVYRKTLKSDGIGGLYRGFTISCVGIIVYRGLYFGMYDSLKPVLLVGDMQDSFFASFLLGWGITIGAGLASYPIDTVRRRMMMTSGEAVKYKGSMDAFSQIVKNEGTKSLFKGAGANILRAVAGAGVLAGYDKLQLIMFGKKYGSGGGG</sequence>
<comment type="function">
    <text evidence="13">ADP:ATP antiporter that mediates import of ADP into the mitochondrial matrix for ATP synthesis, and export of ATP out to fuel the cell. Cycles between the cytoplasmic-open state (c-state) and the matrix-open state (m-state): operates by the alternating access mechanism with a single substrate-binding site intermittently exposed to either the cytosolic (c-state) or matrix (m-state) side of the inner mitochondrial membrane.</text>
</comment>
<feature type="repeat" description="Solcar" evidence="14">
    <location>
        <begin position="602"/>
        <end position="695"/>
    </location>
</feature>
<evidence type="ECO:0000256" key="11">
    <source>
        <dbReference type="ARBA" id="ARBA00023136"/>
    </source>
</evidence>
<dbReference type="InterPro" id="IPR023395">
    <property type="entry name" value="MCP_dom_sf"/>
</dbReference>
<dbReference type="SUPFAM" id="SSF56112">
    <property type="entry name" value="Protein kinase-like (PK-like)"/>
    <property type="match status" value="1"/>
</dbReference>
<keyword evidence="8" id="KW-0999">Mitochondrion inner membrane</keyword>
<dbReference type="InterPro" id="IPR002067">
    <property type="entry name" value="MCP"/>
</dbReference>
<evidence type="ECO:0000256" key="13">
    <source>
        <dbReference type="ARBA" id="ARBA00045250"/>
    </source>
</evidence>
<evidence type="ECO:0000256" key="9">
    <source>
        <dbReference type="ARBA" id="ARBA00022989"/>
    </source>
</evidence>
<comment type="subunit">
    <text evidence="3">Monomer.</text>
</comment>
<dbReference type="SMART" id="SM00220">
    <property type="entry name" value="S_TKc"/>
    <property type="match status" value="1"/>
</dbReference>
<feature type="transmembrane region" description="Helical" evidence="15">
    <location>
        <begin position="770"/>
        <end position="789"/>
    </location>
</feature>